<reference evidence="3" key="1">
    <citation type="journal article" date="2019" name="Int. J. Syst. Evol. Microbiol.">
        <title>The Global Catalogue of Microorganisms (GCM) 10K type strain sequencing project: providing services to taxonomists for standard genome sequencing and annotation.</title>
        <authorList>
            <consortium name="The Broad Institute Genomics Platform"/>
            <consortium name="The Broad Institute Genome Sequencing Center for Infectious Disease"/>
            <person name="Wu L."/>
            <person name="Ma J."/>
        </authorList>
    </citation>
    <scope>NUCLEOTIDE SEQUENCE [LARGE SCALE GENOMIC DNA]</scope>
    <source>
        <strain evidence="3">JCM 18410</strain>
    </source>
</reference>
<proteinExistence type="predicted"/>
<dbReference type="InterPro" id="IPR000086">
    <property type="entry name" value="NUDIX_hydrolase_dom"/>
</dbReference>
<keyword evidence="3" id="KW-1185">Reference proteome</keyword>
<sequence>MATTHPALADVLARHEPRTTAERADTDRVRALVAAGDAWGRAGRLHVTASAVIVHPDSGRVLLRRHPRHRSWLLVGGHGDPGEDAPLDVALREGREETGLADLAPWPDTAVAHLVIVPVPAGDREPAHEHADLRHVLATAVPDSVRPENPDAPLRWLTPRAARETVTEANVRATLERVAPLLER</sequence>
<feature type="domain" description="Nudix hydrolase" evidence="1">
    <location>
        <begin position="44"/>
        <end position="184"/>
    </location>
</feature>
<dbReference type="Gene3D" id="3.90.79.10">
    <property type="entry name" value="Nucleoside Triphosphate Pyrophosphohydrolase"/>
    <property type="match status" value="1"/>
</dbReference>
<name>A0ABP9JR48_9ACTN</name>
<dbReference type="InterPro" id="IPR015797">
    <property type="entry name" value="NUDIX_hydrolase-like_dom_sf"/>
</dbReference>
<dbReference type="RefSeq" id="WP_345666626.1">
    <property type="nucleotide sequence ID" value="NZ_BAABKC010000002.1"/>
</dbReference>
<dbReference type="PROSITE" id="PS51462">
    <property type="entry name" value="NUDIX"/>
    <property type="match status" value="1"/>
</dbReference>
<dbReference type="SUPFAM" id="SSF55811">
    <property type="entry name" value="Nudix"/>
    <property type="match status" value="1"/>
</dbReference>
<evidence type="ECO:0000259" key="1">
    <source>
        <dbReference type="PROSITE" id="PS51462"/>
    </source>
</evidence>
<evidence type="ECO:0000313" key="3">
    <source>
        <dbReference type="Proteomes" id="UP001500124"/>
    </source>
</evidence>
<organism evidence="2 3">
    <name type="scientific">Streptomyces similanensis</name>
    <dbReference type="NCBI Taxonomy" id="1274988"/>
    <lineage>
        <taxon>Bacteria</taxon>
        <taxon>Bacillati</taxon>
        <taxon>Actinomycetota</taxon>
        <taxon>Actinomycetes</taxon>
        <taxon>Kitasatosporales</taxon>
        <taxon>Streptomycetaceae</taxon>
        <taxon>Streptomyces</taxon>
    </lineage>
</organism>
<dbReference type="Proteomes" id="UP001500124">
    <property type="component" value="Unassembled WGS sequence"/>
</dbReference>
<gene>
    <name evidence="2" type="ORF">GCM10023336_02600</name>
</gene>
<protein>
    <recommendedName>
        <fullName evidence="1">Nudix hydrolase domain-containing protein</fullName>
    </recommendedName>
</protein>
<accession>A0ABP9JR48</accession>
<comment type="caution">
    <text evidence="2">The sequence shown here is derived from an EMBL/GenBank/DDBJ whole genome shotgun (WGS) entry which is preliminary data.</text>
</comment>
<dbReference type="CDD" id="cd03674">
    <property type="entry name" value="NUDIX_Hydrolase"/>
    <property type="match status" value="1"/>
</dbReference>
<evidence type="ECO:0000313" key="2">
    <source>
        <dbReference type="EMBL" id="GAA5041981.1"/>
    </source>
</evidence>
<dbReference type="Pfam" id="PF00293">
    <property type="entry name" value="NUDIX"/>
    <property type="match status" value="1"/>
</dbReference>
<dbReference type="EMBL" id="BAABKC010000002">
    <property type="protein sequence ID" value="GAA5041981.1"/>
    <property type="molecule type" value="Genomic_DNA"/>
</dbReference>